<dbReference type="EMBL" id="NBNE01001564">
    <property type="protein sequence ID" value="OWZ13495.1"/>
    <property type="molecule type" value="Genomic_DNA"/>
</dbReference>
<keyword evidence="2" id="KW-1185">Reference proteome</keyword>
<proteinExistence type="predicted"/>
<reference evidence="2" key="1">
    <citation type="submission" date="2017-03" db="EMBL/GenBank/DDBJ databases">
        <title>Phytopthora megakarya and P. palmivora, two closely related causual agents of cacao black pod achieved similar genome size and gene model numbers by different mechanisms.</title>
        <authorList>
            <person name="Ali S."/>
            <person name="Shao J."/>
            <person name="Larry D.J."/>
            <person name="Kronmiller B."/>
            <person name="Shen D."/>
            <person name="Strem M.D."/>
            <person name="Melnick R.L."/>
            <person name="Guiltinan M.J."/>
            <person name="Tyler B.M."/>
            <person name="Meinhardt L.W."/>
            <person name="Bailey B.A."/>
        </authorList>
    </citation>
    <scope>NUCLEOTIDE SEQUENCE [LARGE SCALE GENOMIC DNA]</scope>
    <source>
        <strain evidence="2">zdho120</strain>
    </source>
</reference>
<dbReference type="OrthoDB" id="167975at2759"/>
<dbReference type="AlphaFoldDB" id="A0A225W7D4"/>
<name>A0A225W7D4_9STRA</name>
<comment type="caution">
    <text evidence="1">The sequence shown here is derived from an EMBL/GenBank/DDBJ whole genome shotgun (WGS) entry which is preliminary data.</text>
</comment>
<dbReference type="Proteomes" id="UP000198211">
    <property type="component" value="Unassembled WGS sequence"/>
</dbReference>
<organism evidence="1 2">
    <name type="scientific">Phytophthora megakarya</name>
    <dbReference type="NCBI Taxonomy" id="4795"/>
    <lineage>
        <taxon>Eukaryota</taxon>
        <taxon>Sar</taxon>
        <taxon>Stramenopiles</taxon>
        <taxon>Oomycota</taxon>
        <taxon>Peronosporomycetes</taxon>
        <taxon>Peronosporales</taxon>
        <taxon>Peronosporaceae</taxon>
        <taxon>Phytophthora</taxon>
    </lineage>
</organism>
<gene>
    <name evidence="1" type="ORF">PHMEG_00013165</name>
</gene>
<evidence type="ECO:0000313" key="2">
    <source>
        <dbReference type="Proteomes" id="UP000198211"/>
    </source>
</evidence>
<sequence>MLDTVRSTANLQTTLDELFESLQTKSLATLSGKQYSSTGMQGSTWCKWLHFSKSPTNIPTYLPYLRLIAGATGGVTPEPEILPPPYSRNLAISRDIIGGCLDTALPSYPDTSLRSPGCGALIPQLTQNLPSHQRRPAPSHLGASVLGFFFLLRKSEYLAQRSTVQTYAVHRSDVKFIYKGGREVTLLLNAAEVVFQFRGSKADQFGVCARRTMAMCGYNWCCPVLAAWFLTSHQKSLCAGPNTLLCKVDANNNLQVRDMVKAIKQAAKLAGHDPANYVRIRFVAAVHHRALHTYQLWSDYQNGASNDPEVYYAAKAMGNPHATPWSWWGYNVNFFIVPLTARPHIKSDND</sequence>
<evidence type="ECO:0000313" key="1">
    <source>
        <dbReference type="EMBL" id="OWZ13495.1"/>
    </source>
</evidence>
<protein>
    <submittedName>
        <fullName evidence="1">Uncharacterized protein</fullName>
    </submittedName>
</protein>
<accession>A0A225W7D4</accession>